<organism evidence="1 2">
    <name type="scientific">Arthrobacter wenxiniae</name>
    <dbReference type="NCBI Taxonomy" id="2713570"/>
    <lineage>
        <taxon>Bacteria</taxon>
        <taxon>Bacillati</taxon>
        <taxon>Actinomycetota</taxon>
        <taxon>Actinomycetes</taxon>
        <taxon>Micrococcales</taxon>
        <taxon>Micrococcaceae</taxon>
        <taxon>Arthrobacter</taxon>
    </lineage>
</organism>
<proteinExistence type="predicted"/>
<evidence type="ECO:0000313" key="1">
    <source>
        <dbReference type="EMBL" id="NVM94829.1"/>
    </source>
</evidence>
<dbReference type="RefSeq" id="WP_176634555.1">
    <property type="nucleotide sequence ID" value="NZ_JAAMFM010000008.1"/>
</dbReference>
<dbReference type="AlphaFoldDB" id="A0A7Y7IG09"/>
<evidence type="ECO:0000313" key="2">
    <source>
        <dbReference type="Proteomes" id="UP000543556"/>
    </source>
</evidence>
<protein>
    <submittedName>
        <fullName evidence="1">Uncharacterized protein</fullName>
    </submittedName>
</protein>
<gene>
    <name evidence="1" type="ORF">G6034_07890</name>
</gene>
<keyword evidence="2" id="KW-1185">Reference proteome</keyword>
<dbReference type="Proteomes" id="UP000543556">
    <property type="component" value="Unassembled WGS sequence"/>
</dbReference>
<dbReference type="EMBL" id="JAAMFM010000008">
    <property type="protein sequence ID" value="NVM94829.1"/>
    <property type="molecule type" value="Genomic_DNA"/>
</dbReference>
<sequence length="99" mass="9898">MDIDVRIDRLVLEGLDVDARSAALVSTALETELARRLGGAAGNTAEAGDGGARAADWMPANAAVPALRPAPVALPGGSDPRAMGRSIAGAVMGGLNHGR</sequence>
<accession>A0A7Y7IG09</accession>
<reference evidence="1 2" key="1">
    <citation type="submission" date="2020-02" db="EMBL/GenBank/DDBJ databases">
        <title>Genome sequence of strain AETb3-4.</title>
        <authorList>
            <person name="Gao J."/>
            <person name="Zhang X."/>
        </authorList>
    </citation>
    <scope>NUCLEOTIDE SEQUENCE [LARGE SCALE GENOMIC DNA]</scope>
    <source>
        <strain evidence="1 2">AETb3-4</strain>
    </source>
</reference>
<comment type="caution">
    <text evidence="1">The sequence shown here is derived from an EMBL/GenBank/DDBJ whole genome shotgun (WGS) entry which is preliminary data.</text>
</comment>
<name>A0A7Y7IG09_9MICC</name>